<name>A0A7R9D5J1_TIMPO</name>
<evidence type="ECO:0000313" key="1">
    <source>
        <dbReference type="EMBL" id="CAD7407516.1"/>
    </source>
</evidence>
<dbReference type="EMBL" id="OD003313">
    <property type="protein sequence ID" value="CAD7407516.1"/>
    <property type="molecule type" value="Genomic_DNA"/>
</dbReference>
<proteinExistence type="predicted"/>
<sequence>MEYSFALTLFRRGCKILASLDLEKDNFHDKKEVMVSESLEEGLGFFQEWNIEVERRQRRKKQRADKNLRDTGLTAEEEMKIIVKKTLNLIHRELDGRFTCLHNDWFLSNIKGLCYHANRNFGQITAAFIRASQETHSVQRHFKLRTRTNKHGAHGLYYTFPLVLQLQDGSFLKHERIQEIVFFLNLGRGHLLIHRYIRNIVIVQLLNFGYGRYLQSFPIYG</sequence>
<accession>A0A7R9D5J1</accession>
<reference evidence="1" key="1">
    <citation type="submission" date="2020-11" db="EMBL/GenBank/DDBJ databases">
        <authorList>
            <person name="Tran Van P."/>
        </authorList>
    </citation>
    <scope>NUCLEOTIDE SEQUENCE</scope>
</reference>
<protein>
    <submittedName>
        <fullName evidence="1">Uncharacterized protein</fullName>
    </submittedName>
</protein>
<organism evidence="1">
    <name type="scientific">Timema poppense</name>
    <name type="common">Walking stick</name>
    <dbReference type="NCBI Taxonomy" id="170557"/>
    <lineage>
        <taxon>Eukaryota</taxon>
        <taxon>Metazoa</taxon>
        <taxon>Ecdysozoa</taxon>
        <taxon>Arthropoda</taxon>
        <taxon>Hexapoda</taxon>
        <taxon>Insecta</taxon>
        <taxon>Pterygota</taxon>
        <taxon>Neoptera</taxon>
        <taxon>Polyneoptera</taxon>
        <taxon>Phasmatodea</taxon>
        <taxon>Timematodea</taxon>
        <taxon>Timematoidea</taxon>
        <taxon>Timematidae</taxon>
        <taxon>Timema</taxon>
    </lineage>
</organism>
<gene>
    <name evidence="1" type="ORF">TPSB3V08_LOCUS5931</name>
</gene>
<dbReference type="AlphaFoldDB" id="A0A7R9D5J1"/>